<organism evidence="2 3">
    <name type="scientific">Chrysochromulina tobinii</name>
    <dbReference type="NCBI Taxonomy" id="1460289"/>
    <lineage>
        <taxon>Eukaryota</taxon>
        <taxon>Haptista</taxon>
        <taxon>Haptophyta</taxon>
        <taxon>Prymnesiophyceae</taxon>
        <taxon>Prymnesiales</taxon>
        <taxon>Chrysochromulinaceae</taxon>
        <taxon>Chrysochromulina</taxon>
    </lineage>
</organism>
<dbReference type="InterPro" id="IPR036464">
    <property type="entry name" value="Rubisco_LSMT_subst-bd_sf"/>
</dbReference>
<sequence>MLYTYGFVPGQDHKQWLASGGRPIFFAGVAPEDPLSAQKRALLVALGAHEGASEGTWIDLKPVKEQLQPNLEGLEPDVAALATALQEWKADPNALWEKLQRPIGAAVEARVAEQVRAAVGAALEALPPAIELAPLAAPTSDETSDETSMEASRNSPEAERARLAARVMLGERSALEACAAVWERAAMAIVSKGASD</sequence>
<dbReference type="AlphaFoldDB" id="A0A0M0K9Z9"/>
<dbReference type="Proteomes" id="UP000037460">
    <property type="component" value="Unassembled WGS sequence"/>
</dbReference>
<evidence type="ECO:0000256" key="1">
    <source>
        <dbReference type="SAM" id="MobiDB-lite"/>
    </source>
</evidence>
<dbReference type="EMBL" id="JWZX01000877">
    <property type="protein sequence ID" value="KOO35422.1"/>
    <property type="molecule type" value="Genomic_DNA"/>
</dbReference>
<gene>
    <name evidence="2" type="ORF">Ctob_016158</name>
</gene>
<comment type="caution">
    <text evidence="2">The sequence shown here is derived from an EMBL/GenBank/DDBJ whole genome shotgun (WGS) entry which is preliminary data.</text>
</comment>
<protein>
    <submittedName>
        <fullName evidence="2">Uncharacterized protein</fullName>
    </submittedName>
</protein>
<feature type="region of interest" description="Disordered" evidence="1">
    <location>
        <begin position="134"/>
        <end position="158"/>
    </location>
</feature>
<keyword evidence="3" id="KW-1185">Reference proteome</keyword>
<accession>A0A0M0K9Z9</accession>
<dbReference type="OrthoDB" id="445095at2759"/>
<reference evidence="3" key="1">
    <citation type="journal article" date="2015" name="PLoS Genet.">
        <title>Genome Sequence and Transcriptome Analyses of Chrysochromulina tobin: Metabolic Tools for Enhanced Algal Fitness in the Prominent Order Prymnesiales (Haptophyceae).</title>
        <authorList>
            <person name="Hovde B.T."/>
            <person name="Deodato C.R."/>
            <person name="Hunsperger H.M."/>
            <person name="Ryken S.A."/>
            <person name="Yost W."/>
            <person name="Jha R.K."/>
            <person name="Patterson J."/>
            <person name="Monnat R.J. Jr."/>
            <person name="Barlow S.B."/>
            <person name="Starkenburg S.R."/>
            <person name="Cattolico R.A."/>
        </authorList>
    </citation>
    <scope>NUCLEOTIDE SEQUENCE</scope>
    <source>
        <strain evidence="3">CCMP291</strain>
    </source>
</reference>
<proteinExistence type="predicted"/>
<evidence type="ECO:0000313" key="2">
    <source>
        <dbReference type="EMBL" id="KOO35422.1"/>
    </source>
</evidence>
<dbReference type="Gene3D" id="3.90.1420.10">
    <property type="entry name" value="Rubisco LSMT, substrate-binding domain"/>
    <property type="match status" value="1"/>
</dbReference>
<name>A0A0M0K9Z9_9EUKA</name>
<evidence type="ECO:0000313" key="3">
    <source>
        <dbReference type="Proteomes" id="UP000037460"/>
    </source>
</evidence>